<accession>A0A371CZE4</accession>
<reference evidence="2 3" key="1">
    <citation type="journal article" date="2018" name="Biotechnol. Biofuels">
        <title>Integrative visual omics of the white-rot fungus Polyporus brumalis exposes the biotechnological potential of its oxidative enzymes for delignifying raw plant biomass.</title>
        <authorList>
            <person name="Miyauchi S."/>
            <person name="Rancon A."/>
            <person name="Drula E."/>
            <person name="Hage H."/>
            <person name="Chaduli D."/>
            <person name="Favel A."/>
            <person name="Grisel S."/>
            <person name="Henrissat B."/>
            <person name="Herpoel-Gimbert I."/>
            <person name="Ruiz-Duenas F.J."/>
            <person name="Chevret D."/>
            <person name="Hainaut M."/>
            <person name="Lin J."/>
            <person name="Wang M."/>
            <person name="Pangilinan J."/>
            <person name="Lipzen A."/>
            <person name="Lesage-Meessen L."/>
            <person name="Navarro D."/>
            <person name="Riley R."/>
            <person name="Grigoriev I.V."/>
            <person name="Zhou S."/>
            <person name="Raouche S."/>
            <person name="Rosso M.N."/>
        </authorList>
    </citation>
    <scope>NUCLEOTIDE SEQUENCE [LARGE SCALE GENOMIC DNA]</scope>
    <source>
        <strain evidence="2 3">BRFM 1820</strain>
    </source>
</reference>
<name>A0A371CZE4_9APHY</name>
<organism evidence="2 3">
    <name type="scientific">Lentinus brumalis</name>
    <dbReference type="NCBI Taxonomy" id="2498619"/>
    <lineage>
        <taxon>Eukaryota</taxon>
        <taxon>Fungi</taxon>
        <taxon>Dikarya</taxon>
        <taxon>Basidiomycota</taxon>
        <taxon>Agaricomycotina</taxon>
        <taxon>Agaricomycetes</taxon>
        <taxon>Polyporales</taxon>
        <taxon>Polyporaceae</taxon>
        <taxon>Lentinus</taxon>
    </lineage>
</organism>
<feature type="region of interest" description="Disordered" evidence="1">
    <location>
        <begin position="28"/>
        <end position="47"/>
    </location>
</feature>
<sequence>MLYANPSQLDDSDYNMGFTAATPLGTNTAVQGPTASHAPHASAPLLASSPELDPRPAAFGPLFLYKGALPDILFTTADNVSFYAHRQTLQQASTNAFAGLLTGTGQSLNVLESSVVLSIALHVVYALPCLHLSATLDTVEAAADALVKYGVPLQNFAAPNSALYHLVLVQAPYRPIDAYALAAHYGLETLAVAISAHLLAYDLSTITDELAAKMGSMYVKRLFDLHKLRHSALKNIAMRPPAMHRPNLACGTGEQRQLTQAWAFTAAQMAWNALPNPSTHMLQAAFERGGKDITCQECKVMLHRRIVEAMDEWSAVQRTI</sequence>
<evidence type="ECO:0000256" key="1">
    <source>
        <dbReference type="SAM" id="MobiDB-lite"/>
    </source>
</evidence>
<feature type="compositionally biased region" description="Low complexity" evidence="1">
    <location>
        <begin position="35"/>
        <end position="47"/>
    </location>
</feature>
<gene>
    <name evidence="2" type="ORF">OH76DRAFT_939121</name>
</gene>
<proteinExistence type="predicted"/>
<dbReference type="EMBL" id="KZ857435">
    <property type="protein sequence ID" value="RDX45662.1"/>
    <property type="molecule type" value="Genomic_DNA"/>
</dbReference>
<evidence type="ECO:0008006" key="4">
    <source>
        <dbReference type="Google" id="ProtNLM"/>
    </source>
</evidence>
<evidence type="ECO:0000313" key="2">
    <source>
        <dbReference type="EMBL" id="RDX45662.1"/>
    </source>
</evidence>
<dbReference type="STRING" id="139420.A0A371CZE4"/>
<keyword evidence="3" id="KW-1185">Reference proteome</keyword>
<evidence type="ECO:0000313" key="3">
    <source>
        <dbReference type="Proteomes" id="UP000256964"/>
    </source>
</evidence>
<protein>
    <recommendedName>
        <fullName evidence="4">BTB domain-containing protein</fullName>
    </recommendedName>
</protein>
<dbReference type="OrthoDB" id="3265815at2759"/>
<dbReference type="Proteomes" id="UP000256964">
    <property type="component" value="Unassembled WGS sequence"/>
</dbReference>
<dbReference type="AlphaFoldDB" id="A0A371CZE4"/>